<dbReference type="EMBL" id="BJHV01000001">
    <property type="protein sequence ID" value="GDY40454.1"/>
    <property type="molecule type" value="Genomic_DNA"/>
</dbReference>
<protein>
    <recommendedName>
        <fullName evidence="4">Short-chain dehydrogenase</fullName>
    </recommendedName>
</protein>
<dbReference type="PANTHER" id="PTHR45458">
    <property type="entry name" value="SHORT-CHAIN DEHYDROGENASE/REDUCTASE SDR"/>
    <property type="match status" value="1"/>
</dbReference>
<organism evidence="2 3">
    <name type="scientific">Streptomyces antimycoticus</name>
    <dbReference type="NCBI Taxonomy" id="68175"/>
    <lineage>
        <taxon>Bacteria</taxon>
        <taxon>Bacillati</taxon>
        <taxon>Actinomycetota</taxon>
        <taxon>Actinomycetes</taxon>
        <taxon>Kitasatosporales</taxon>
        <taxon>Streptomycetaceae</taxon>
        <taxon>Streptomyces</taxon>
        <taxon>Streptomyces violaceusniger group</taxon>
    </lineage>
</organism>
<dbReference type="Gene3D" id="3.40.50.720">
    <property type="entry name" value="NAD(P)-binding Rossmann-like Domain"/>
    <property type="match status" value="1"/>
</dbReference>
<dbReference type="InterPro" id="IPR052184">
    <property type="entry name" value="SDR_enzymes"/>
</dbReference>
<feature type="region of interest" description="Disordered" evidence="1">
    <location>
        <begin position="238"/>
        <end position="268"/>
    </location>
</feature>
<evidence type="ECO:0000313" key="3">
    <source>
        <dbReference type="Proteomes" id="UP000299290"/>
    </source>
</evidence>
<dbReference type="Proteomes" id="UP000299290">
    <property type="component" value="Unassembled WGS sequence"/>
</dbReference>
<dbReference type="InterPro" id="IPR002347">
    <property type="entry name" value="SDR_fam"/>
</dbReference>
<dbReference type="AlphaFoldDB" id="A0A4D4JX18"/>
<proteinExistence type="predicted"/>
<evidence type="ECO:0008006" key="4">
    <source>
        <dbReference type="Google" id="ProtNLM"/>
    </source>
</evidence>
<dbReference type="Pfam" id="PF00106">
    <property type="entry name" value="adh_short"/>
    <property type="match status" value="1"/>
</dbReference>
<dbReference type="InterPro" id="IPR036291">
    <property type="entry name" value="NAD(P)-bd_dom_sf"/>
</dbReference>
<dbReference type="SUPFAM" id="SSF51735">
    <property type="entry name" value="NAD(P)-binding Rossmann-fold domains"/>
    <property type="match status" value="1"/>
</dbReference>
<keyword evidence="3" id="KW-1185">Reference proteome</keyword>
<sequence>MSSTDADRHPPTALIVGASRGLGHAMAAELFDRGWNVIGTVRDATARTLLHDLADRSDGRVSVEHLDINEPTQLAPLHERLAPRTLDVLFVNAGTTNNEPTPIGAVPTADFVDVMVTNALSPMRVIEALEDLVSPTGLIGAMSSGQGSITNNTTASREVYRGSKAALNMFLRGFSVRQVQQHESRRAFVLMAPGWVGTALGDRTRHSPSTRASRGWWTFCCRGWGSPVSRIWIASVRPSHGEPHPGGDTGAPLSPPRWRRLPVRSPAGSVRLAC</sequence>
<accession>A0A4D4JX18</accession>
<dbReference type="PRINTS" id="PR00081">
    <property type="entry name" value="GDHRDH"/>
</dbReference>
<dbReference type="GO" id="GO:0016616">
    <property type="term" value="F:oxidoreductase activity, acting on the CH-OH group of donors, NAD or NADP as acceptor"/>
    <property type="evidence" value="ECO:0007669"/>
    <property type="project" value="TreeGrafter"/>
</dbReference>
<gene>
    <name evidence="2" type="ORF">SANT12839_013360</name>
</gene>
<evidence type="ECO:0000313" key="2">
    <source>
        <dbReference type="EMBL" id="GDY40454.1"/>
    </source>
</evidence>
<reference evidence="2 3" key="1">
    <citation type="journal article" date="2020" name="Int. J. Syst. Evol. Microbiol.">
        <title>Reclassification of Streptomyces castelarensis and Streptomyces sporoclivatus as later heterotypic synonyms of Streptomyces antimycoticus.</title>
        <authorList>
            <person name="Komaki H."/>
            <person name="Tamura T."/>
        </authorList>
    </citation>
    <scope>NUCLEOTIDE SEQUENCE [LARGE SCALE GENOMIC DNA]</scope>
    <source>
        <strain evidence="2 3">NBRC 12839</strain>
    </source>
</reference>
<comment type="caution">
    <text evidence="2">The sequence shown here is derived from an EMBL/GenBank/DDBJ whole genome shotgun (WGS) entry which is preliminary data.</text>
</comment>
<dbReference type="PANTHER" id="PTHR45458:SF1">
    <property type="entry name" value="SHORT CHAIN DEHYDROGENASE"/>
    <property type="match status" value="1"/>
</dbReference>
<name>A0A4D4JX18_9ACTN</name>
<evidence type="ECO:0000256" key="1">
    <source>
        <dbReference type="SAM" id="MobiDB-lite"/>
    </source>
</evidence>